<dbReference type="AlphaFoldDB" id="A0A6J1E037"/>
<protein>
    <submittedName>
        <fullName evidence="3">Uncharacterized protein LOC111025920 isoform X2</fullName>
    </submittedName>
</protein>
<gene>
    <name evidence="3" type="primary">LOC111025920</name>
</gene>
<dbReference type="RefSeq" id="XP_022159532.1">
    <property type="nucleotide sequence ID" value="XM_022303840.1"/>
</dbReference>
<dbReference type="SMART" id="SM00672">
    <property type="entry name" value="CAP10"/>
    <property type="match status" value="1"/>
</dbReference>
<evidence type="ECO:0000313" key="2">
    <source>
        <dbReference type="Proteomes" id="UP000504603"/>
    </source>
</evidence>
<keyword evidence="2" id="KW-1185">Reference proteome</keyword>
<name>A0A6J1E037_MOMCH</name>
<evidence type="ECO:0000259" key="1">
    <source>
        <dbReference type="SMART" id="SM00672"/>
    </source>
</evidence>
<organism evidence="2 3">
    <name type="scientific">Momordica charantia</name>
    <name type="common">Bitter gourd</name>
    <name type="synonym">Balsam pear</name>
    <dbReference type="NCBI Taxonomy" id="3673"/>
    <lineage>
        <taxon>Eukaryota</taxon>
        <taxon>Viridiplantae</taxon>
        <taxon>Streptophyta</taxon>
        <taxon>Embryophyta</taxon>
        <taxon>Tracheophyta</taxon>
        <taxon>Spermatophyta</taxon>
        <taxon>Magnoliopsida</taxon>
        <taxon>eudicotyledons</taxon>
        <taxon>Gunneridae</taxon>
        <taxon>Pentapetalae</taxon>
        <taxon>rosids</taxon>
        <taxon>fabids</taxon>
        <taxon>Cucurbitales</taxon>
        <taxon>Cucurbitaceae</taxon>
        <taxon>Momordiceae</taxon>
        <taxon>Momordica</taxon>
    </lineage>
</organism>
<dbReference type="Pfam" id="PF05686">
    <property type="entry name" value="Glyco_transf_90"/>
    <property type="match status" value="1"/>
</dbReference>
<accession>A0A6J1E037</accession>
<sequence length="245" mass="29094">MMNVRAEINIRPWENLLKELKEGNERSKWMEREPFAYWKGNPYVADTRQDLLKCNLSHQNDWNARLYIQDWIRESKQGYKQSDLASQCTHRSLQPVHHYWPIRDDQKCTSIKFAVHWGNSHKQKAQTIGKAASDFIQQELKMDNVYDYMFHLLNQYAKLLRFQPEVPKDAVEVCSETMACPRDGLEKKFMRESMVKAPSPTSPCAMPPPFATTSLQRLYRRNANLIRQVEKWEDEFWENHSTKKP</sequence>
<dbReference type="PANTHER" id="PTHR12203:SF80">
    <property type="entry name" value="GLYCOSYLTRANSFERASE"/>
    <property type="match status" value="1"/>
</dbReference>
<dbReference type="InterPro" id="IPR006598">
    <property type="entry name" value="CAP10"/>
</dbReference>
<dbReference type="PANTHER" id="PTHR12203">
    <property type="entry name" value="KDEL LYS-ASP-GLU-LEU CONTAINING - RELATED"/>
    <property type="match status" value="1"/>
</dbReference>
<feature type="domain" description="Glycosyl transferase CAP10" evidence="1">
    <location>
        <begin position="1"/>
        <end position="163"/>
    </location>
</feature>
<dbReference type="Proteomes" id="UP000504603">
    <property type="component" value="Unplaced"/>
</dbReference>
<proteinExistence type="predicted"/>
<dbReference type="InterPro" id="IPR051091">
    <property type="entry name" value="O-Glucosyltr/Glycosyltrsf_90"/>
</dbReference>
<evidence type="ECO:0000313" key="3">
    <source>
        <dbReference type="RefSeq" id="XP_022159532.1"/>
    </source>
</evidence>
<dbReference type="GeneID" id="111025920"/>
<reference evidence="3" key="1">
    <citation type="submission" date="2025-08" db="UniProtKB">
        <authorList>
            <consortium name="RefSeq"/>
        </authorList>
    </citation>
    <scope>IDENTIFICATION</scope>
    <source>
        <strain evidence="3">OHB3-1</strain>
    </source>
</reference>